<dbReference type="PROSITE" id="PS50112">
    <property type="entry name" value="PAS"/>
    <property type="match status" value="2"/>
</dbReference>
<evidence type="ECO:0000256" key="13">
    <source>
        <dbReference type="ARBA" id="ARBA00023136"/>
    </source>
</evidence>
<dbReference type="Gene3D" id="3.30.565.10">
    <property type="entry name" value="Histidine kinase-like ATPase, C-terminal domain"/>
    <property type="match status" value="1"/>
</dbReference>
<dbReference type="PANTHER" id="PTHR43304:SF1">
    <property type="entry name" value="PAC DOMAIN-CONTAINING PROTEIN"/>
    <property type="match status" value="1"/>
</dbReference>
<dbReference type="SMART" id="SM00086">
    <property type="entry name" value="PAC"/>
    <property type="match status" value="2"/>
</dbReference>
<keyword evidence="10" id="KW-0547">Nucleotide-binding</keyword>
<feature type="domain" description="PAS" evidence="16">
    <location>
        <begin position="478"/>
        <end position="534"/>
    </location>
</feature>
<proteinExistence type="predicted"/>
<dbReference type="InterPro" id="IPR004358">
    <property type="entry name" value="Sig_transdc_His_kin-like_C"/>
</dbReference>
<evidence type="ECO:0000256" key="2">
    <source>
        <dbReference type="ARBA" id="ARBA00004429"/>
    </source>
</evidence>
<dbReference type="InterPro" id="IPR052162">
    <property type="entry name" value="Sensor_kinase/Photoreceptor"/>
</dbReference>
<dbReference type="KEGG" id="rlc:K227x_38520"/>
<evidence type="ECO:0000256" key="1">
    <source>
        <dbReference type="ARBA" id="ARBA00000085"/>
    </source>
</evidence>
<dbReference type="OrthoDB" id="231918at2"/>
<organism evidence="19 20">
    <name type="scientific">Rubripirellula lacrimiformis</name>
    <dbReference type="NCBI Taxonomy" id="1930273"/>
    <lineage>
        <taxon>Bacteria</taxon>
        <taxon>Pseudomonadati</taxon>
        <taxon>Planctomycetota</taxon>
        <taxon>Planctomycetia</taxon>
        <taxon>Pirellulales</taxon>
        <taxon>Pirellulaceae</taxon>
        <taxon>Rubripirellula</taxon>
    </lineage>
</organism>
<dbReference type="SMART" id="SM01079">
    <property type="entry name" value="CHASE"/>
    <property type="match status" value="1"/>
</dbReference>
<dbReference type="Gene3D" id="2.10.70.100">
    <property type="match status" value="1"/>
</dbReference>
<evidence type="ECO:0000256" key="5">
    <source>
        <dbReference type="ARBA" id="ARBA00022519"/>
    </source>
</evidence>
<dbReference type="SMART" id="SM00091">
    <property type="entry name" value="PAS"/>
    <property type="match status" value="2"/>
</dbReference>
<dbReference type="Pfam" id="PF02518">
    <property type="entry name" value="HATPase_c"/>
    <property type="match status" value="1"/>
</dbReference>
<evidence type="ECO:0000259" key="15">
    <source>
        <dbReference type="PROSITE" id="PS50109"/>
    </source>
</evidence>
<dbReference type="SUPFAM" id="SSF55874">
    <property type="entry name" value="ATPase domain of HSP90 chaperone/DNA topoisomerase II/histidine kinase"/>
    <property type="match status" value="1"/>
</dbReference>
<feature type="domain" description="CHASE" evidence="18">
    <location>
        <begin position="88"/>
        <end position="248"/>
    </location>
</feature>
<evidence type="ECO:0000256" key="12">
    <source>
        <dbReference type="ARBA" id="ARBA00022989"/>
    </source>
</evidence>
<dbReference type="PROSITE" id="PS50839">
    <property type="entry name" value="CHASE"/>
    <property type="match status" value="1"/>
</dbReference>
<evidence type="ECO:0000256" key="7">
    <source>
        <dbReference type="ARBA" id="ARBA00022679"/>
    </source>
</evidence>
<feature type="domain" description="PAC" evidence="17">
    <location>
        <begin position="568"/>
        <end position="620"/>
    </location>
</feature>
<dbReference type="InterPro" id="IPR005467">
    <property type="entry name" value="His_kinase_dom"/>
</dbReference>
<dbReference type="GO" id="GO:0005886">
    <property type="term" value="C:plasma membrane"/>
    <property type="evidence" value="ECO:0007669"/>
    <property type="project" value="UniProtKB-SubCell"/>
</dbReference>
<evidence type="ECO:0000256" key="6">
    <source>
        <dbReference type="ARBA" id="ARBA00022553"/>
    </source>
</evidence>
<dbReference type="SUPFAM" id="SSF55785">
    <property type="entry name" value="PYP-like sensor domain (PAS domain)"/>
    <property type="match status" value="2"/>
</dbReference>
<dbReference type="InterPro" id="IPR036097">
    <property type="entry name" value="HisK_dim/P_sf"/>
</dbReference>
<dbReference type="EC" id="2.7.13.3" evidence="3"/>
<dbReference type="CDD" id="cd00130">
    <property type="entry name" value="PAS"/>
    <property type="match status" value="2"/>
</dbReference>
<evidence type="ECO:0000259" key="18">
    <source>
        <dbReference type="PROSITE" id="PS50839"/>
    </source>
</evidence>
<keyword evidence="20" id="KW-1185">Reference proteome</keyword>
<gene>
    <name evidence="19" type="primary">cph1_2</name>
    <name evidence="19" type="ORF">K227x_38520</name>
</gene>
<evidence type="ECO:0000256" key="10">
    <source>
        <dbReference type="ARBA" id="ARBA00022741"/>
    </source>
</evidence>
<dbReference type="Gene3D" id="3.30.450.350">
    <property type="entry name" value="CHASE domain"/>
    <property type="match status" value="1"/>
</dbReference>
<keyword evidence="13 14" id="KW-0472">Membrane</keyword>
<dbReference type="SUPFAM" id="SSF47384">
    <property type="entry name" value="Homodimeric domain of signal transducing histidine kinase"/>
    <property type="match status" value="1"/>
</dbReference>
<feature type="domain" description="PAS" evidence="16">
    <location>
        <begin position="366"/>
        <end position="423"/>
    </location>
</feature>
<evidence type="ECO:0000256" key="11">
    <source>
        <dbReference type="ARBA" id="ARBA00022777"/>
    </source>
</evidence>
<keyword evidence="8 14" id="KW-0812">Transmembrane</keyword>
<evidence type="ECO:0000256" key="9">
    <source>
        <dbReference type="ARBA" id="ARBA00022737"/>
    </source>
</evidence>
<dbReference type="NCBIfam" id="TIGR00229">
    <property type="entry name" value="sensory_box"/>
    <property type="match status" value="3"/>
</dbReference>
<dbReference type="InterPro" id="IPR000700">
    <property type="entry name" value="PAS-assoc_C"/>
</dbReference>
<dbReference type="Proteomes" id="UP000318538">
    <property type="component" value="Chromosome"/>
</dbReference>
<keyword evidence="7 19" id="KW-0808">Transferase</keyword>
<dbReference type="PANTHER" id="PTHR43304">
    <property type="entry name" value="PHYTOCHROME-LIKE PROTEIN CPH1"/>
    <property type="match status" value="1"/>
</dbReference>
<keyword evidence="11" id="KW-0418">Kinase</keyword>
<dbReference type="InterPro" id="IPR000014">
    <property type="entry name" value="PAS"/>
</dbReference>
<evidence type="ECO:0000313" key="19">
    <source>
        <dbReference type="EMBL" id="QDT05452.1"/>
    </source>
</evidence>
<dbReference type="Pfam" id="PF08447">
    <property type="entry name" value="PAS_3"/>
    <property type="match status" value="1"/>
</dbReference>
<evidence type="ECO:0000313" key="20">
    <source>
        <dbReference type="Proteomes" id="UP000318538"/>
    </source>
</evidence>
<keyword evidence="4" id="KW-1003">Cell membrane</keyword>
<keyword evidence="6" id="KW-0597">Phosphoprotein</keyword>
<evidence type="ECO:0000259" key="17">
    <source>
        <dbReference type="PROSITE" id="PS50113"/>
    </source>
</evidence>
<comment type="subcellular location">
    <subcellularLocation>
        <location evidence="2">Cell inner membrane</location>
        <topology evidence="2">Multi-pass membrane protein</topology>
    </subcellularLocation>
</comment>
<dbReference type="InterPro" id="IPR001610">
    <property type="entry name" value="PAC"/>
</dbReference>
<dbReference type="Pfam" id="PF13426">
    <property type="entry name" value="PAS_9"/>
    <property type="match status" value="1"/>
</dbReference>
<dbReference type="InterPro" id="IPR042240">
    <property type="entry name" value="CHASE_sf"/>
</dbReference>
<dbReference type="InterPro" id="IPR006189">
    <property type="entry name" value="CHASE_dom"/>
</dbReference>
<dbReference type="Pfam" id="PF00512">
    <property type="entry name" value="HisKA"/>
    <property type="match status" value="1"/>
</dbReference>
<dbReference type="PROSITE" id="PS50109">
    <property type="entry name" value="HIS_KIN"/>
    <property type="match status" value="1"/>
</dbReference>
<dbReference type="Gene3D" id="3.30.450.20">
    <property type="entry name" value="PAS domain"/>
    <property type="match status" value="2"/>
</dbReference>
<evidence type="ECO:0000256" key="14">
    <source>
        <dbReference type="SAM" id="Phobius"/>
    </source>
</evidence>
<evidence type="ECO:0000256" key="8">
    <source>
        <dbReference type="ARBA" id="ARBA00022692"/>
    </source>
</evidence>
<dbReference type="EMBL" id="CP036525">
    <property type="protein sequence ID" value="QDT05452.1"/>
    <property type="molecule type" value="Genomic_DNA"/>
</dbReference>
<feature type="domain" description="Histidine kinase" evidence="15">
    <location>
        <begin position="638"/>
        <end position="851"/>
    </location>
</feature>
<accession>A0A517NEA5</accession>
<keyword evidence="9" id="KW-0677">Repeat</keyword>
<feature type="transmembrane region" description="Helical" evidence="14">
    <location>
        <begin position="25"/>
        <end position="43"/>
    </location>
</feature>
<dbReference type="InterPro" id="IPR013655">
    <property type="entry name" value="PAS_fold_3"/>
</dbReference>
<keyword evidence="12 14" id="KW-1133">Transmembrane helix</keyword>
<comment type="catalytic activity">
    <reaction evidence="1">
        <text>ATP + protein L-histidine = ADP + protein N-phospho-L-histidine.</text>
        <dbReference type="EC" id="2.7.13.3"/>
    </reaction>
</comment>
<dbReference type="InterPro" id="IPR003661">
    <property type="entry name" value="HisK_dim/P_dom"/>
</dbReference>
<sequence>METLSASPAEQIRTTVAKAHVLQRLLWIVIVLAIGFTLFAWNYSRRYQTERLEQRFDREADQVVALVIDRMTKYEDILWAGTAFANTVDGRVEHGQWERFANSIRVEQKYPGINGIGLIEPLQNDEVEAFLAEQRLQRPDFVIHPNRKGEQYWPIQSITPLVGNESAVGLDIAHESNRITAARKARDTGTAQVTGPIILVQDSQKTPGFLFYAPYYGPNGGPNNVDSFRGLVYAPFVFRKLIAGVLESDRRQVGIRLSDSGTDLFNELMPSDSDFDPDPLFKKNYNFDVYGRRWDFSIWSSKSFRDSVDQSQSNFILLAGVLIDLLLIGTFFLIARESKRSIAMADEATGRLEKLGLAAKVNRIGVFDFDPIGGALDWSDSMYELYGLERSSFDGAYQSWLSSVHPDDRAPSEAALEQSMQRGEPFDFEFRIVRPDGEIRYLDAKAVVFCDDSGRAIRVLGANSDVTDRKLAALELAATQRLQAAIQDAAGVSIIATDPYGVITSVNAMAEKMLGYESRELVFKHSPQIFHDRDEVVHRAKWLSETTNTTVEPGFDVFAQIAKGGKVAPLEWTYIHKNGTRLPVVLSVTALLDNDGTTTGYLGVASDISEQKKTERELQKMNFSLERSNQELAQFAYVASHDLQEPLRKVTAFCDLLMEDCIDQIDDGGKRYVGYIVDGAKRMRSLIQDLLAYSQVQTLEHQTELLDIRVIASFAVDTLSEAIAESDATITFGEMPQAHANARQMEQLFQNLIGNAIKYHGDQSPVIQIEGEFVDGNARYSVSDNGIGIKREYREQVFGIFKRLHNQTAYKGTGIGLAICQRIVDRLEGRIWVEESPLGGSTFLFEFPSDSDVPFEANV</sequence>
<name>A0A517NEA5_9BACT</name>
<dbReference type="InterPro" id="IPR003594">
    <property type="entry name" value="HATPase_dom"/>
</dbReference>
<dbReference type="InterPro" id="IPR036890">
    <property type="entry name" value="HATPase_C_sf"/>
</dbReference>
<dbReference type="GO" id="GO:0000155">
    <property type="term" value="F:phosphorelay sensor kinase activity"/>
    <property type="evidence" value="ECO:0007669"/>
    <property type="project" value="InterPro"/>
</dbReference>
<dbReference type="PRINTS" id="PR00344">
    <property type="entry name" value="BCTRLSENSOR"/>
</dbReference>
<evidence type="ECO:0000256" key="4">
    <source>
        <dbReference type="ARBA" id="ARBA00022475"/>
    </source>
</evidence>
<dbReference type="AlphaFoldDB" id="A0A517NEA5"/>
<feature type="domain" description="PAC" evidence="17">
    <location>
        <begin position="426"/>
        <end position="478"/>
    </location>
</feature>
<evidence type="ECO:0000256" key="3">
    <source>
        <dbReference type="ARBA" id="ARBA00012438"/>
    </source>
</evidence>
<dbReference type="SMART" id="SM00387">
    <property type="entry name" value="HATPase_c"/>
    <property type="match status" value="1"/>
</dbReference>
<dbReference type="SMART" id="SM00388">
    <property type="entry name" value="HisKA"/>
    <property type="match status" value="1"/>
</dbReference>
<protein>
    <recommendedName>
        <fullName evidence="3">histidine kinase</fullName>
        <ecNumber evidence="3">2.7.13.3</ecNumber>
    </recommendedName>
</protein>
<keyword evidence="5" id="KW-0997">Cell inner membrane</keyword>
<dbReference type="FunFam" id="2.10.70.100:FF:000001">
    <property type="entry name" value="Sensory transduction histidine kinase"/>
    <property type="match status" value="1"/>
</dbReference>
<dbReference type="InterPro" id="IPR035965">
    <property type="entry name" value="PAS-like_dom_sf"/>
</dbReference>
<feature type="transmembrane region" description="Helical" evidence="14">
    <location>
        <begin position="315"/>
        <end position="335"/>
    </location>
</feature>
<dbReference type="GO" id="GO:0000166">
    <property type="term" value="F:nucleotide binding"/>
    <property type="evidence" value="ECO:0007669"/>
    <property type="project" value="UniProtKB-KW"/>
</dbReference>
<dbReference type="CDD" id="cd00082">
    <property type="entry name" value="HisKA"/>
    <property type="match status" value="1"/>
</dbReference>
<dbReference type="Pfam" id="PF03924">
    <property type="entry name" value="CHASE"/>
    <property type="match status" value="1"/>
</dbReference>
<evidence type="ECO:0000259" key="16">
    <source>
        <dbReference type="PROSITE" id="PS50112"/>
    </source>
</evidence>
<reference evidence="19 20" key="1">
    <citation type="submission" date="2019-02" db="EMBL/GenBank/DDBJ databases">
        <title>Deep-cultivation of Planctomycetes and their phenomic and genomic characterization uncovers novel biology.</title>
        <authorList>
            <person name="Wiegand S."/>
            <person name="Jogler M."/>
            <person name="Boedeker C."/>
            <person name="Pinto D."/>
            <person name="Vollmers J."/>
            <person name="Rivas-Marin E."/>
            <person name="Kohn T."/>
            <person name="Peeters S.H."/>
            <person name="Heuer A."/>
            <person name="Rast P."/>
            <person name="Oberbeckmann S."/>
            <person name="Bunk B."/>
            <person name="Jeske O."/>
            <person name="Meyerdierks A."/>
            <person name="Storesund J.E."/>
            <person name="Kallscheuer N."/>
            <person name="Luecker S."/>
            <person name="Lage O.M."/>
            <person name="Pohl T."/>
            <person name="Merkel B.J."/>
            <person name="Hornburger P."/>
            <person name="Mueller R.-W."/>
            <person name="Bruemmer F."/>
            <person name="Labrenz M."/>
            <person name="Spormann A.M."/>
            <person name="Op den Camp H."/>
            <person name="Overmann J."/>
            <person name="Amann R."/>
            <person name="Jetten M.S.M."/>
            <person name="Mascher T."/>
            <person name="Medema M.H."/>
            <person name="Devos D.P."/>
            <person name="Kaster A.-K."/>
            <person name="Ovreas L."/>
            <person name="Rohde M."/>
            <person name="Galperin M.Y."/>
            <person name="Jogler C."/>
        </authorList>
    </citation>
    <scope>NUCLEOTIDE SEQUENCE [LARGE SCALE GENOMIC DNA]</scope>
    <source>
        <strain evidence="19 20">K22_7</strain>
    </source>
</reference>
<dbReference type="PROSITE" id="PS50113">
    <property type="entry name" value="PAC"/>
    <property type="match status" value="2"/>
</dbReference>
<dbReference type="RefSeq" id="WP_145171577.1">
    <property type="nucleotide sequence ID" value="NZ_CP036525.1"/>
</dbReference>
<dbReference type="Gene3D" id="1.10.287.130">
    <property type="match status" value="1"/>
</dbReference>